<sequence>MSLKKFFKVILAVLACFIFSVLIQNITMLWHIKSIWSIEYIFHALTYILLSYILIKWFIEKILKSNLEVYRILPIRLYRLCFISGMVLILTVDLVYIFLIPGKLVMTHYSSPVEYMEMFFSAFLITGVAAPILEEMIFRGILMGYFEKQYGFLASIIVPSILFSLVHLFNGKLHGASLLLLLIGGTLAGIMYAITAWTFNSVWASITLHMFWNINGLFNITNQDDHWGMYQYILDTNNILITGGEYGIDTSLISIIGYLAIIFVMVNKKIKRSIRNHLETF</sequence>
<feature type="transmembrane region" description="Helical" evidence="1">
    <location>
        <begin position="246"/>
        <end position="266"/>
    </location>
</feature>
<dbReference type="PANTHER" id="PTHR39430:SF1">
    <property type="entry name" value="PROTEASE"/>
    <property type="match status" value="1"/>
</dbReference>
<comment type="caution">
    <text evidence="3">The sequence shown here is derived from an EMBL/GenBank/DDBJ whole genome shotgun (WGS) entry which is preliminary data.</text>
</comment>
<dbReference type="Pfam" id="PF02517">
    <property type="entry name" value="Rce1-like"/>
    <property type="match status" value="1"/>
</dbReference>
<feature type="transmembrane region" description="Helical" evidence="1">
    <location>
        <begin position="175"/>
        <end position="194"/>
    </location>
</feature>
<dbReference type="Proteomes" id="UP000249808">
    <property type="component" value="Unassembled WGS sequence"/>
</dbReference>
<feature type="transmembrane region" description="Helical" evidence="1">
    <location>
        <begin position="150"/>
        <end position="169"/>
    </location>
</feature>
<protein>
    <submittedName>
        <fullName evidence="3">CPBP family intramembrane metalloprotease</fullName>
    </submittedName>
</protein>
<dbReference type="GO" id="GO:0080120">
    <property type="term" value="P:CAAX-box protein maturation"/>
    <property type="evidence" value="ECO:0007669"/>
    <property type="project" value="UniProtKB-ARBA"/>
</dbReference>
<dbReference type="GO" id="GO:0004175">
    <property type="term" value="F:endopeptidase activity"/>
    <property type="evidence" value="ECO:0007669"/>
    <property type="project" value="UniProtKB-ARBA"/>
</dbReference>
<proteinExistence type="predicted"/>
<dbReference type="InterPro" id="IPR003675">
    <property type="entry name" value="Rce1/LyrA-like_dom"/>
</dbReference>
<keyword evidence="3" id="KW-0482">Metalloprotease</keyword>
<keyword evidence="1" id="KW-1133">Transmembrane helix</keyword>
<feature type="transmembrane region" description="Helical" evidence="1">
    <location>
        <begin position="80"/>
        <end position="99"/>
    </location>
</feature>
<dbReference type="GO" id="GO:0008237">
    <property type="term" value="F:metallopeptidase activity"/>
    <property type="evidence" value="ECO:0007669"/>
    <property type="project" value="UniProtKB-KW"/>
</dbReference>
<keyword evidence="3" id="KW-0645">Protease</keyword>
<evidence type="ECO:0000256" key="1">
    <source>
        <dbReference type="SAM" id="Phobius"/>
    </source>
</evidence>
<dbReference type="EMBL" id="PZJH01000003">
    <property type="protein sequence ID" value="RAK44608.1"/>
    <property type="molecule type" value="Genomic_DNA"/>
</dbReference>
<evidence type="ECO:0000313" key="4">
    <source>
        <dbReference type="Proteomes" id="UP000249808"/>
    </source>
</evidence>
<name>A0A327ZUC6_9STAP</name>
<gene>
    <name evidence="3" type="ORF">BHU61_07795</name>
</gene>
<organism evidence="3 4">
    <name type="scientific">Macrococcus epidermidis</name>
    <dbReference type="NCBI Taxonomy" id="1902580"/>
    <lineage>
        <taxon>Bacteria</taxon>
        <taxon>Bacillati</taxon>
        <taxon>Bacillota</taxon>
        <taxon>Bacilli</taxon>
        <taxon>Bacillales</taxon>
        <taxon>Staphylococcaceae</taxon>
        <taxon>Macrococcus</taxon>
    </lineage>
</organism>
<reference evidence="3 4" key="1">
    <citation type="journal article" date="2018" name="Front. Microbiol.">
        <title>Description and Comparative Genomics of Macrococcus caseolyticus subsp. hominis subsp. nov., Macrococcus goetzii sp. nov., Macrococcus epidermidis sp. nov., and Macrococcus bohemicus sp. nov., Novel Macrococci From Human Clinical Material With Virulence Potential and Suspected Uptake of Foreign DNA by Natural Transformation.</title>
        <authorList>
            <person name="Maslanova I."/>
            <person name="Wertheimer Z."/>
            <person name="Sedlacek I."/>
            <person name="Svec P."/>
            <person name="Indrakova A."/>
            <person name="Kovarovic V."/>
            <person name="Schumann P."/>
            <person name="Sproer C."/>
            <person name="Kralova S."/>
            <person name="Sedo O."/>
            <person name="Kristofova L."/>
            <person name="Vrbovska V."/>
            <person name="Fuzik T."/>
            <person name="Petras P."/>
            <person name="Zdrahal Z."/>
            <person name="Ruzickova V."/>
            <person name="Doskar J."/>
            <person name="Pantucek R."/>
        </authorList>
    </citation>
    <scope>NUCLEOTIDE SEQUENCE [LARGE SCALE GENOMIC DNA]</scope>
    <source>
        <strain evidence="3 4">01/688</strain>
    </source>
</reference>
<dbReference type="AlphaFoldDB" id="A0A327ZUC6"/>
<feature type="domain" description="CAAX prenyl protease 2/Lysostaphin resistance protein A-like" evidence="2">
    <location>
        <begin position="119"/>
        <end position="214"/>
    </location>
</feature>
<evidence type="ECO:0000313" key="3">
    <source>
        <dbReference type="EMBL" id="RAK44608.1"/>
    </source>
</evidence>
<keyword evidence="1" id="KW-0812">Transmembrane</keyword>
<feature type="transmembrane region" description="Helical" evidence="1">
    <location>
        <begin position="201"/>
        <end position="220"/>
    </location>
</feature>
<feature type="transmembrane region" description="Helical" evidence="1">
    <location>
        <begin position="40"/>
        <end position="59"/>
    </location>
</feature>
<dbReference type="PANTHER" id="PTHR39430">
    <property type="entry name" value="MEMBRANE-ASSOCIATED PROTEASE-RELATED"/>
    <property type="match status" value="1"/>
</dbReference>
<dbReference type="RefSeq" id="WP_111715944.1">
    <property type="nucleotide sequence ID" value="NZ_JBHSSR010000013.1"/>
</dbReference>
<keyword evidence="3" id="KW-0378">Hydrolase</keyword>
<keyword evidence="1" id="KW-0472">Membrane</keyword>
<accession>A0A327ZUC6</accession>
<keyword evidence="4" id="KW-1185">Reference proteome</keyword>
<feature type="transmembrane region" description="Helical" evidence="1">
    <location>
        <begin position="119"/>
        <end position="138"/>
    </location>
</feature>
<dbReference type="GO" id="GO:0006508">
    <property type="term" value="P:proteolysis"/>
    <property type="evidence" value="ECO:0007669"/>
    <property type="project" value="UniProtKB-KW"/>
</dbReference>
<evidence type="ECO:0000259" key="2">
    <source>
        <dbReference type="Pfam" id="PF02517"/>
    </source>
</evidence>